<dbReference type="Pfam" id="PF05920">
    <property type="entry name" value="Homeobox_KN"/>
    <property type="match status" value="1"/>
</dbReference>
<dbReference type="Pfam" id="PF12737">
    <property type="entry name" value="Mating_C"/>
    <property type="match status" value="1"/>
</dbReference>
<dbReference type="CDD" id="cd00086">
    <property type="entry name" value="homeodomain"/>
    <property type="match status" value="1"/>
</dbReference>
<keyword evidence="3 9" id="KW-0371">Homeobox</keyword>
<dbReference type="Gene3D" id="1.10.10.60">
    <property type="entry name" value="Homeodomain-like"/>
    <property type="match status" value="1"/>
</dbReference>
<dbReference type="OrthoDB" id="250329at2759"/>
<feature type="domain" description="KN homeodomain" evidence="6">
    <location>
        <begin position="138"/>
        <end position="177"/>
    </location>
</feature>
<evidence type="ECO:0000259" key="7">
    <source>
        <dbReference type="Pfam" id="PF12731"/>
    </source>
</evidence>
<reference evidence="9" key="1">
    <citation type="submission" date="2020-05" db="EMBL/GenBank/DDBJ databases">
        <title>Mycena genomes resolve the evolution of fungal bioluminescence.</title>
        <authorList>
            <person name="Tsai I.J."/>
        </authorList>
    </citation>
    <scope>NUCLEOTIDE SEQUENCE</scope>
    <source>
        <strain evidence="9">160909Yilan</strain>
    </source>
</reference>
<feature type="region of interest" description="Disordered" evidence="5">
    <location>
        <begin position="270"/>
        <end position="314"/>
    </location>
</feature>
<dbReference type="InterPro" id="IPR009057">
    <property type="entry name" value="Homeodomain-like_sf"/>
</dbReference>
<evidence type="ECO:0000256" key="4">
    <source>
        <dbReference type="ARBA" id="ARBA00023242"/>
    </source>
</evidence>
<evidence type="ECO:0000313" key="10">
    <source>
        <dbReference type="Proteomes" id="UP000623467"/>
    </source>
</evidence>
<sequence>MSSVTIHQRLLDIRGDFLRALSTKDNRVAAVAAFSSKWTQLDADLRAASSAGLLEDDTVVLAHATAAEVAILSNSLTRESVSTVNITTGLTDDLESLFSELTLSRGDTTNLTPSSPRSRSPSSPDPSLPPYIEPAYKWLLKHLHNPYPKKAIKEKIADETGSSFERISDWFVDVRRRMGWSRILREDFGRKRADLIAAATRHFIGTDDKSSLPADIHGKLVQMEAFAQDMYAAKLVPSALSNKLSAAVKDLTPERREKARLDRLHKLETRRAAANYPSPAPSDAPSPVSDSGASTSSAGRKRSYSESSDDYDDSLSKRSRYVYPRVSVFVSLTAFAGLMALSLSPPLPVPITLPPLPASADFPMRALLALNALAPSGAASDSVVTLSGNPDHLADWFSSDLQNNKSIFDDQLLDFNSFDSSEFDFAEESLLAQPVVQATAATLPSTPELDTVSIDVPATAELEYWLNLSNFSDDYSQQISQPSSDFADLEQAVVSYVPMLDPYSTPLVYEPPPFTEPLTGGYDQGFITQQSVAESFGLDSSLLSFGQPQVYSALPSEKTSAHLTAGLLEQLPRKNQNDYTLYQPIVC</sequence>
<dbReference type="AlphaFoldDB" id="A0A8H7CIV3"/>
<dbReference type="InterPro" id="IPR008422">
    <property type="entry name" value="KN_HD"/>
</dbReference>
<evidence type="ECO:0000259" key="6">
    <source>
        <dbReference type="Pfam" id="PF05920"/>
    </source>
</evidence>
<dbReference type="EMBL" id="JACAZH010000031">
    <property type="protein sequence ID" value="KAF7339309.1"/>
    <property type="molecule type" value="Genomic_DNA"/>
</dbReference>
<dbReference type="SUPFAM" id="SSF46689">
    <property type="entry name" value="Homeodomain-like"/>
    <property type="match status" value="1"/>
</dbReference>
<comment type="similarity">
    <text evidence="1">Belongs to the TALE/M-ATYP homeobox family.</text>
</comment>
<evidence type="ECO:0000259" key="8">
    <source>
        <dbReference type="Pfam" id="PF12737"/>
    </source>
</evidence>
<dbReference type="InterPro" id="IPR024441">
    <property type="entry name" value="Homeodomain1_C"/>
</dbReference>
<dbReference type="InterPro" id="IPR001356">
    <property type="entry name" value="HD"/>
</dbReference>
<dbReference type="Pfam" id="PF12731">
    <property type="entry name" value="Mating_N"/>
    <property type="match status" value="1"/>
</dbReference>
<dbReference type="InterPro" id="IPR024333">
    <property type="entry name" value="Mating-type_A-alpha/beta_1_N"/>
</dbReference>
<feature type="domain" description="Mating-type protein C-terminal" evidence="8">
    <location>
        <begin position="215"/>
        <end position="320"/>
    </location>
</feature>
<feature type="domain" description="Mating-type protein A-alpha/beta 1 N-terminal" evidence="7">
    <location>
        <begin position="5"/>
        <end position="80"/>
    </location>
</feature>
<dbReference type="GO" id="GO:0006355">
    <property type="term" value="P:regulation of DNA-templated transcription"/>
    <property type="evidence" value="ECO:0007669"/>
    <property type="project" value="InterPro"/>
</dbReference>
<name>A0A8H7CIV3_9AGAR</name>
<feature type="compositionally biased region" description="Low complexity" evidence="5">
    <location>
        <begin position="113"/>
        <end position="122"/>
    </location>
</feature>
<dbReference type="GO" id="GO:0003677">
    <property type="term" value="F:DNA binding"/>
    <property type="evidence" value="ECO:0007669"/>
    <property type="project" value="UniProtKB-KW"/>
</dbReference>
<feature type="compositionally biased region" description="Low complexity" evidence="5">
    <location>
        <begin position="285"/>
        <end position="294"/>
    </location>
</feature>
<keyword evidence="10" id="KW-1185">Reference proteome</keyword>
<keyword evidence="2 9" id="KW-0238">DNA-binding</keyword>
<proteinExistence type="inferred from homology"/>
<organism evidence="9 10">
    <name type="scientific">Mycena sanguinolenta</name>
    <dbReference type="NCBI Taxonomy" id="230812"/>
    <lineage>
        <taxon>Eukaryota</taxon>
        <taxon>Fungi</taxon>
        <taxon>Dikarya</taxon>
        <taxon>Basidiomycota</taxon>
        <taxon>Agaricomycotina</taxon>
        <taxon>Agaricomycetes</taxon>
        <taxon>Agaricomycetidae</taxon>
        <taxon>Agaricales</taxon>
        <taxon>Marasmiineae</taxon>
        <taxon>Mycenaceae</taxon>
        <taxon>Mycena</taxon>
    </lineage>
</organism>
<evidence type="ECO:0000256" key="5">
    <source>
        <dbReference type="SAM" id="MobiDB-lite"/>
    </source>
</evidence>
<evidence type="ECO:0000256" key="2">
    <source>
        <dbReference type="ARBA" id="ARBA00023125"/>
    </source>
</evidence>
<evidence type="ECO:0000256" key="3">
    <source>
        <dbReference type="ARBA" id="ARBA00023155"/>
    </source>
</evidence>
<accession>A0A8H7CIV3</accession>
<evidence type="ECO:0000256" key="1">
    <source>
        <dbReference type="ARBA" id="ARBA00005800"/>
    </source>
</evidence>
<gene>
    <name evidence="9" type="ORF">MSAN_02144500</name>
</gene>
<dbReference type="Proteomes" id="UP000623467">
    <property type="component" value="Unassembled WGS sequence"/>
</dbReference>
<keyword evidence="4" id="KW-0539">Nucleus</keyword>
<feature type="region of interest" description="Disordered" evidence="5">
    <location>
        <begin position="105"/>
        <end position="128"/>
    </location>
</feature>
<protein>
    <submittedName>
        <fullName evidence="9">Homeodomain 1</fullName>
    </submittedName>
</protein>
<evidence type="ECO:0000313" key="9">
    <source>
        <dbReference type="EMBL" id="KAF7339309.1"/>
    </source>
</evidence>
<comment type="caution">
    <text evidence="9">The sequence shown here is derived from an EMBL/GenBank/DDBJ whole genome shotgun (WGS) entry which is preliminary data.</text>
</comment>